<sequence>MARGPGLRSKSAGRSRLELFDVLLGLFSRLNQTIIVPDQDRVNDPIDIHDTSSVRCNRKRTGWVREADARHWHPQMMCSSSSSSPTASQG</sequence>
<proteinExistence type="predicted"/>
<accession>A0AAX6EXE2</accession>
<comment type="caution">
    <text evidence="1">The sequence shown here is derived from an EMBL/GenBank/DDBJ whole genome shotgun (WGS) entry which is preliminary data.</text>
</comment>
<gene>
    <name evidence="1" type="ORF">M6B38_166440</name>
</gene>
<evidence type="ECO:0000313" key="2">
    <source>
        <dbReference type="Proteomes" id="UP001140949"/>
    </source>
</evidence>
<dbReference type="Proteomes" id="UP001140949">
    <property type="component" value="Unassembled WGS sequence"/>
</dbReference>
<reference evidence="1" key="2">
    <citation type="submission" date="2023-04" db="EMBL/GenBank/DDBJ databases">
        <authorList>
            <person name="Bruccoleri R.E."/>
            <person name="Oakeley E.J."/>
            <person name="Faust A.-M."/>
            <person name="Dessus-Babus S."/>
            <person name="Altorfer M."/>
            <person name="Burckhardt D."/>
            <person name="Oertli M."/>
            <person name="Naumann U."/>
            <person name="Petersen F."/>
            <person name="Wong J."/>
        </authorList>
    </citation>
    <scope>NUCLEOTIDE SEQUENCE</scope>
    <source>
        <strain evidence="1">GSM-AAB239-AS_SAM_17_03QT</strain>
        <tissue evidence="1">Leaf</tissue>
    </source>
</reference>
<evidence type="ECO:0000313" key="1">
    <source>
        <dbReference type="EMBL" id="KAJ6808529.1"/>
    </source>
</evidence>
<reference evidence="1" key="1">
    <citation type="journal article" date="2023" name="GigaByte">
        <title>Genome assembly of the bearded iris, Iris pallida Lam.</title>
        <authorList>
            <person name="Bruccoleri R.E."/>
            <person name="Oakeley E.J."/>
            <person name="Faust A.M.E."/>
            <person name="Altorfer M."/>
            <person name="Dessus-Babus S."/>
            <person name="Burckhardt D."/>
            <person name="Oertli M."/>
            <person name="Naumann U."/>
            <person name="Petersen F."/>
            <person name="Wong J."/>
        </authorList>
    </citation>
    <scope>NUCLEOTIDE SEQUENCE</scope>
    <source>
        <strain evidence="1">GSM-AAB239-AS_SAM_17_03QT</strain>
    </source>
</reference>
<dbReference type="EMBL" id="JANAVB010033299">
    <property type="protein sequence ID" value="KAJ6808529.1"/>
    <property type="molecule type" value="Genomic_DNA"/>
</dbReference>
<organism evidence="1 2">
    <name type="scientific">Iris pallida</name>
    <name type="common">Sweet iris</name>
    <dbReference type="NCBI Taxonomy" id="29817"/>
    <lineage>
        <taxon>Eukaryota</taxon>
        <taxon>Viridiplantae</taxon>
        <taxon>Streptophyta</taxon>
        <taxon>Embryophyta</taxon>
        <taxon>Tracheophyta</taxon>
        <taxon>Spermatophyta</taxon>
        <taxon>Magnoliopsida</taxon>
        <taxon>Liliopsida</taxon>
        <taxon>Asparagales</taxon>
        <taxon>Iridaceae</taxon>
        <taxon>Iridoideae</taxon>
        <taxon>Irideae</taxon>
        <taxon>Iris</taxon>
    </lineage>
</organism>
<name>A0AAX6EXE2_IRIPA</name>
<keyword evidence="2" id="KW-1185">Reference proteome</keyword>
<protein>
    <submittedName>
        <fullName evidence="1">CEN-like protein 2</fullName>
    </submittedName>
</protein>
<dbReference type="AlphaFoldDB" id="A0AAX6EXE2"/>